<gene>
    <name evidence="4" type="ORF">H0I76_07575</name>
</gene>
<keyword evidence="3" id="KW-0732">Signal</keyword>
<dbReference type="Proteomes" id="UP000655420">
    <property type="component" value="Unassembled WGS sequence"/>
</dbReference>
<feature type="compositionally biased region" description="Basic and acidic residues" evidence="1">
    <location>
        <begin position="278"/>
        <end position="295"/>
    </location>
</feature>
<protein>
    <submittedName>
        <fullName evidence="4">HupE/UreJ family protein</fullName>
    </submittedName>
</protein>
<name>A0A8J7M7D1_9RHOB</name>
<evidence type="ECO:0000256" key="1">
    <source>
        <dbReference type="SAM" id="MobiDB-lite"/>
    </source>
</evidence>
<feature type="region of interest" description="Disordered" evidence="1">
    <location>
        <begin position="277"/>
        <end position="298"/>
    </location>
</feature>
<keyword evidence="5" id="KW-1185">Reference proteome</keyword>
<feature type="transmembrane region" description="Helical" evidence="2">
    <location>
        <begin position="177"/>
        <end position="200"/>
    </location>
</feature>
<dbReference type="AlphaFoldDB" id="A0A8J7M7D1"/>
<keyword evidence="2" id="KW-0812">Transmembrane</keyword>
<feature type="signal peptide" evidence="3">
    <location>
        <begin position="1"/>
        <end position="22"/>
    </location>
</feature>
<evidence type="ECO:0000313" key="5">
    <source>
        <dbReference type="Proteomes" id="UP000655420"/>
    </source>
</evidence>
<reference evidence="4" key="1">
    <citation type="submission" date="2020-12" db="EMBL/GenBank/DDBJ databases">
        <title>Bacterial taxonomy.</title>
        <authorList>
            <person name="Pan X."/>
        </authorList>
    </citation>
    <scope>NUCLEOTIDE SEQUENCE</scope>
    <source>
        <strain evidence="4">M0105</strain>
    </source>
</reference>
<dbReference type="Pfam" id="PF13795">
    <property type="entry name" value="HupE_UreJ_2"/>
    <property type="match status" value="1"/>
</dbReference>
<evidence type="ECO:0000313" key="4">
    <source>
        <dbReference type="EMBL" id="MBK0399045.1"/>
    </source>
</evidence>
<evidence type="ECO:0000256" key="2">
    <source>
        <dbReference type="SAM" id="Phobius"/>
    </source>
</evidence>
<evidence type="ECO:0000256" key="3">
    <source>
        <dbReference type="SAM" id="SignalP"/>
    </source>
</evidence>
<accession>A0A8J7M7D1</accession>
<keyword evidence="2" id="KW-1133">Transmembrane helix</keyword>
<keyword evidence="2" id="KW-0472">Membrane</keyword>
<feature type="chain" id="PRO_5035232721" evidence="3">
    <location>
        <begin position="23"/>
        <end position="378"/>
    </location>
</feature>
<dbReference type="EMBL" id="JAEHHL010000003">
    <property type="protein sequence ID" value="MBK0399045.1"/>
    <property type="molecule type" value="Genomic_DNA"/>
</dbReference>
<feature type="transmembrane region" description="Helical" evidence="2">
    <location>
        <begin position="143"/>
        <end position="170"/>
    </location>
</feature>
<comment type="caution">
    <text evidence="4">The sequence shown here is derived from an EMBL/GenBank/DDBJ whole genome shotgun (WGS) entry which is preliminary data.</text>
</comment>
<dbReference type="InterPro" id="IPR032809">
    <property type="entry name" value="Put_HupE_UreJ"/>
</dbReference>
<proteinExistence type="predicted"/>
<organism evidence="4 5">
    <name type="scientific">Thermohalobaculum xanthum</name>
    <dbReference type="NCBI Taxonomy" id="2753746"/>
    <lineage>
        <taxon>Bacteria</taxon>
        <taxon>Pseudomonadati</taxon>
        <taxon>Pseudomonadota</taxon>
        <taxon>Alphaproteobacteria</taxon>
        <taxon>Rhodobacterales</taxon>
        <taxon>Paracoccaceae</taxon>
        <taxon>Thermohalobaculum</taxon>
    </lineage>
</organism>
<sequence>MIRPFALAIACLLSVLAGMAAAHEVRPAYLEIRETGASTYDIFWKVPARGDAVLPIEVVLPRGCQDATPRIVTRDTAARATRWSIRCDAGLADEGVRLEGLDRTLVETIVRYEREDGATQTARLFEGATSFVPTARSTLGGVAALYLALGFEHILLGFDHLCFVFVLLLLTDGLRRLFWAVTAFTAAHSITLAAATLGYVNVPSGPIEALIAFSIMLVAAEVVQRARQAEPNGRAPLDRGIRLRAAARSRLRGSACGYRAAPGRHSGSALLLQHRGRTGADRLRSRDPRTGEDRTAGVPGRWAGLQARAGLRGGERRGLLDDRARRRHRPVTRSRRVSLVAIGWAAATAALGARCADSAAHEILSASRRDCPAPRPRC</sequence>